<evidence type="ECO:0008006" key="5">
    <source>
        <dbReference type="Google" id="ProtNLM"/>
    </source>
</evidence>
<feature type="transmembrane region" description="Helical" evidence="2">
    <location>
        <begin position="334"/>
        <end position="359"/>
    </location>
</feature>
<comment type="caution">
    <text evidence="3">The sequence shown here is derived from an EMBL/GenBank/DDBJ whole genome shotgun (WGS) entry which is preliminary data.</text>
</comment>
<dbReference type="EMBL" id="CAJJDN010000010">
    <property type="protein sequence ID" value="CAD8056143.1"/>
    <property type="molecule type" value="Genomic_DNA"/>
</dbReference>
<keyword evidence="2" id="KW-1133">Transmembrane helix</keyword>
<keyword evidence="2" id="KW-0472">Membrane</keyword>
<evidence type="ECO:0000313" key="4">
    <source>
        <dbReference type="Proteomes" id="UP000692954"/>
    </source>
</evidence>
<dbReference type="OrthoDB" id="304683at2759"/>
<evidence type="ECO:0000313" key="3">
    <source>
        <dbReference type="EMBL" id="CAD8056143.1"/>
    </source>
</evidence>
<organism evidence="3 4">
    <name type="scientific">Paramecium sonneborni</name>
    <dbReference type="NCBI Taxonomy" id="65129"/>
    <lineage>
        <taxon>Eukaryota</taxon>
        <taxon>Sar</taxon>
        <taxon>Alveolata</taxon>
        <taxon>Ciliophora</taxon>
        <taxon>Intramacronucleata</taxon>
        <taxon>Oligohymenophorea</taxon>
        <taxon>Peniculida</taxon>
        <taxon>Parameciidae</taxon>
        <taxon>Paramecium</taxon>
    </lineage>
</organism>
<accession>A0A8S1KRE2</accession>
<dbReference type="AlphaFoldDB" id="A0A8S1KRE2"/>
<proteinExistence type="predicted"/>
<evidence type="ECO:0000256" key="2">
    <source>
        <dbReference type="SAM" id="Phobius"/>
    </source>
</evidence>
<dbReference type="GO" id="GO:0007131">
    <property type="term" value="P:reciprocal meiotic recombination"/>
    <property type="evidence" value="ECO:0007669"/>
    <property type="project" value="TreeGrafter"/>
</dbReference>
<reference evidence="3" key="1">
    <citation type="submission" date="2021-01" db="EMBL/GenBank/DDBJ databases">
        <authorList>
            <consortium name="Genoscope - CEA"/>
            <person name="William W."/>
        </authorList>
    </citation>
    <scope>NUCLEOTIDE SEQUENCE</scope>
</reference>
<dbReference type="GO" id="GO:0005634">
    <property type="term" value="C:nucleus"/>
    <property type="evidence" value="ECO:0007669"/>
    <property type="project" value="TreeGrafter"/>
</dbReference>
<dbReference type="Proteomes" id="UP000692954">
    <property type="component" value="Unassembled WGS sequence"/>
</dbReference>
<feature type="transmembrane region" description="Helical" evidence="2">
    <location>
        <begin position="40"/>
        <end position="62"/>
    </location>
</feature>
<keyword evidence="2" id="KW-0812">Transmembrane</keyword>
<protein>
    <recommendedName>
        <fullName evidence="5">Transmembrane protein</fullName>
    </recommendedName>
</protein>
<dbReference type="PANTHER" id="PTHR31398">
    <property type="entry name" value="MEIOTIC NUCLEAR DIVISION PROTEIN 1 HOMOLOG"/>
    <property type="match status" value="1"/>
</dbReference>
<feature type="region of interest" description="Disordered" evidence="1">
    <location>
        <begin position="579"/>
        <end position="606"/>
    </location>
</feature>
<dbReference type="PANTHER" id="PTHR31398:SF0">
    <property type="entry name" value="MEIOTIC NUCLEAR DIVISION PROTEIN 1 HOMOLOG"/>
    <property type="match status" value="1"/>
</dbReference>
<keyword evidence="4" id="KW-1185">Reference proteome</keyword>
<gene>
    <name evidence="3" type="ORF">PSON_ATCC_30995.1.T0100087</name>
</gene>
<sequence length="606" mass="71700">MLGFRQLSSKYTHSVKKLIVNSFNLFGVQPKLTITKAKSVNTFLGSTFTILLLIMIIALLLYDLNEFTQREQPRVIISENEIDTNREYSLDQSNFTLALAIYNKDFIPIEQMERYFTLSIQFCKKTKNTDQNLTYLNCTNIETVPCQENNFQNKDYQKYFVGTNLSNFMCIKNNQFDIHKPSFQGLKQSDIYNYFTIKLSICRNTTDQQDCFSEENIKIQLFQTYYTYYLIDNLLQLDNSQNLTQSILRKHHLQIYNNHLRQIKQQYMIYENVVDKAFIYTQNEYHHYLQLQEQKELLIFDPSNLLVDQEIDLNYKQTKLIISYMKVSTFLSKFGGYIIIIYIFFNILLQPINKLFYLIHLSNKIFRFKILQNDFNLCQQGNDQIVQNSAYYQNIESPNSYCLVNVNENLILQNSRIFTYLQNLKNSLKLTWGQIITILLGCSKDQKNQLKQAEIKLNQKIDVTFLIKKLMELEKLKYILLNDDQLNLFNSAQKPILFFDEKNYNNQKQYFDEDSKLTKIQKGFKSYVSLQQKSQKGATDLKLLSLLDNDIINLYEQLYRDITFKSFFQNITLKESKTLKSKKNSKGGSPDQQMHKHVKLQTNADQ</sequence>
<evidence type="ECO:0000256" key="1">
    <source>
        <dbReference type="SAM" id="MobiDB-lite"/>
    </source>
</evidence>
<name>A0A8S1KRE2_9CILI</name>